<protein>
    <submittedName>
        <fullName evidence="8">Chromate ion transporter</fullName>
    </submittedName>
</protein>
<dbReference type="Pfam" id="PF00172">
    <property type="entry name" value="Zn_clus"/>
    <property type="match status" value="2"/>
</dbReference>
<dbReference type="InterPro" id="IPR007219">
    <property type="entry name" value="XnlR_reg_dom"/>
</dbReference>
<dbReference type="CDD" id="cd12148">
    <property type="entry name" value="fungal_TF_MHR"/>
    <property type="match status" value="1"/>
</dbReference>
<evidence type="ECO:0000259" key="7">
    <source>
        <dbReference type="PROSITE" id="PS50048"/>
    </source>
</evidence>
<accession>A0AA38R799</accession>
<evidence type="ECO:0000256" key="1">
    <source>
        <dbReference type="ARBA" id="ARBA00004123"/>
    </source>
</evidence>
<keyword evidence="9" id="KW-1185">Reference proteome</keyword>
<organism evidence="8 9">
    <name type="scientific">Pleurostoma richardsiae</name>
    <dbReference type="NCBI Taxonomy" id="41990"/>
    <lineage>
        <taxon>Eukaryota</taxon>
        <taxon>Fungi</taxon>
        <taxon>Dikarya</taxon>
        <taxon>Ascomycota</taxon>
        <taxon>Pezizomycotina</taxon>
        <taxon>Sordariomycetes</taxon>
        <taxon>Sordariomycetidae</taxon>
        <taxon>Calosphaeriales</taxon>
        <taxon>Pleurostomataceae</taxon>
        <taxon>Pleurostoma</taxon>
    </lineage>
</organism>
<dbReference type="GO" id="GO:0005634">
    <property type="term" value="C:nucleus"/>
    <property type="evidence" value="ECO:0007669"/>
    <property type="project" value="UniProtKB-SubCell"/>
</dbReference>
<keyword evidence="2" id="KW-0479">Metal-binding</keyword>
<name>A0AA38R799_9PEZI</name>
<dbReference type="GO" id="GO:0000981">
    <property type="term" value="F:DNA-binding transcription factor activity, RNA polymerase II-specific"/>
    <property type="evidence" value="ECO:0007669"/>
    <property type="project" value="InterPro"/>
</dbReference>
<sequence length="745" mass="82065">MDIPLITPKRVSNTCVTCRVRKVRCDGLRDVCSNCARLGFTCTYDDGNSGPGSGIGDMGAESVAVPRRRVRQACQSCHSRKAKCSGTTPKCDRCRVQGLECIYRPSKRSRISSSLGFGFSPGQFGGEMTGFEGSAGTGFGPRDEYLSDHSRSISSDHVEIARPMSPTAGANRELPAPDESLIMRTFDNYFRHIHHLPAFSFLHRASLMQRYHAGLMDRALLLSLVGITSMMTDLGPGLQDYGAKCIDLAEALILRDLEKPTALKLQALVLIIKYRIFCRRFSSAFMLLAIASRFAAALRMNLEHPKLCFLAQESRRRLMWALYMIDTGIAAGHPDFLLWSGRPDAIRIKLPCNERNFEFDHPEITEYLVPPPPLPDGSLPPLPDDIGFLALHIRIFWIRSRVLQFTKSLLGQAPGAAELAAVPGKCEELKADLDAFEARLPVSFRWTEGNVRLRTYSPRLAVYVMTHLWWRQCHCDLFRVALAGLRETLPREAIDMLDPEFVRLCRRQCYEHARAMADMFSVLLQLDKGVPVCDLDLPLCVNMCARMMNYLLLTGGDELGITAEAVGEMTNVCLRVVKQATAGPAVAAIREEIEKLIADGWKRPATPTRTGTPAPVRMLDESALDPLLSRGNRAGSPLGDEASQTAPTSAIPDPQPQISAPTPQYPSQVPRTAISVPEAVAAAPAPQTEEEGRAGAMSESALTHASNAFEGALDGMHFGMEAFGMDPMNWYPGPADWMDPDLGRM</sequence>
<dbReference type="InterPro" id="IPR050815">
    <property type="entry name" value="TF_fung"/>
</dbReference>
<dbReference type="GO" id="GO:0008270">
    <property type="term" value="F:zinc ion binding"/>
    <property type="evidence" value="ECO:0007669"/>
    <property type="project" value="InterPro"/>
</dbReference>
<dbReference type="AlphaFoldDB" id="A0AA38R799"/>
<dbReference type="PRINTS" id="PR00755">
    <property type="entry name" value="AFLATOXINBRP"/>
</dbReference>
<feature type="compositionally biased region" description="Polar residues" evidence="6">
    <location>
        <begin position="656"/>
        <end position="669"/>
    </location>
</feature>
<dbReference type="SUPFAM" id="SSF57701">
    <property type="entry name" value="Zn2/Cys6 DNA-binding domain"/>
    <property type="match status" value="2"/>
</dbReference>
<dbReference type="GO" id="GO:0006351">
    <property type="term" value="P:DNA-templated transcription"/>
    <property type="evidence" value="ECO:0007669"/>
    <property type="project" value="InterPro"/>
</dbReference>
<reference evidence="8" key="1">
    <citation type="submission" date="2022-07" db="EMBL/GenBank/DDBJ databases">
        <title>Fungi with potential for degradation of polypropylene.</title>
        <authorList>
            <person name="Gostincar C."/>
        </authorList>
    </citation>
    <scope>NUCLEOTIDE SEQUENCE</scope>
    <source>
        <strain evidence="8">EXF-13308</strain>
    </source>
</reference>
<dbReference type="GO" id="GO:0003677">
    <property type="term" value="F:DNA binding"/>
    <property type="evidence" value="ECO:0007669"/>
    <property type="project" value="InterPro"/>
</dbReference>
<keyword evidence="4" id="KW-0804">Transcription</keyword>
<dbReference type="Pfam" id="PF04082">
    <property type="entry name" value="Fungal_trans"/>
    <property type="match status" value="1"/>
</dbReference>
<evidence type="ECO:0000256" key="4">
    <source>
        <dbReference type="ARBA" id="ARBA00023163"/>
    </source>
</evidence>
<dbReference type="PROSITE" id="PS50048">
    <property type="entry name" value="ZN2_CY6_FUNGAL_2"/>
    <property type="match status" value="2"/>
</dbReference>
<dbReference type="SMART" id="SM00066">
    <property type="entry name" value="GAL4"/>
    <property type="match status" value="2"/>
</dbReference>
<comment type="subcellular location">
    <subcellularLocation>
        <location evidence="1">Nucleus</location>
    </subcellularLocation>
</comment>
<gene>
    <name evidence="8" type="ORF">NKR23_g7919</name>
</gene>
<feature type="domain" description="Zn(2)-C6 fungal-type" evidence="7">
    <location>
        <begin position="73"/>
        <end position="103"/>
    </location>
</feature>
<comment type="caution">
    <text evidence="8">The sequence shown here is derived from an EMBL/GenBank/DDBJ whole genome shotgun (WGS) entry which is preliminary data.</text>
</comment>
<dbReference type="EMBL" id="JANBVO010000026">
    <property type="protein sequence ID" value="KAJ9139348.1"/>
    <property type="molecule type" value="Genomic_DNA"/>
</dbReference>
<dbReference type="CDD" id="cd00067">
    <property type="entry name" value="GAL4"/>
    <property type="match status" value="2"/>
</dbReference>
<dbReference type="PROSITE" id="PS00463">
    <property type="entry name" value="ZN2_CY6_FUNGAL_1"/>
    <property type="match status" value="2"/>
</dbReference>
<feature type="domain" description="Zn(2)-C6 fungal-type" evidence="7">
    <location>
        <begin position="14"/>
        <end position="44"/>
    </location>
</feature>
<proteinExistence type="predicted"/>
<keyword evidence="3" id="KW-0805">Transcription regulation</keyword>
<evidence type="ECO:0000313" key="9">
    <source>
        <dbReference type="Proteomes" id="UP001174694"/>
    </source>
</evidence>
<evidence type="ECO:0000256" key="3">
    <source>
        <dbReference type="ARBA" id="ARBA00023015"/>
    </source>
</evidence>
<dbReference type="InterPro" id="IPR001138">
    <property type="entry name" value="Zn2Cys6_DnaBD"/>
</dbReference>
<keyword evidence="5" id="KW-0539">Nucleus</keyword>
<dbReference type="SMART" id="SM00906">
    <property type="entry name" value="Fungal_trans"/>
    <property type="match status" value="1"/>
</dbReference>
<dbReference type="Proteomes" id="UP001174694">
    <property type="component" value="Unassembled WGS sequence"/>
</dbReference>
<dbReference type="Gene3D" id="4.10.240.10">
    <property type="entry name" value="Zn(2)-C6 fungal-type DNA-binding domain"/>
    <property type="match status" value="2"/>
</dbReference>
<evidence type="ECO:0000256" key="6">
    <source>
        <dbReference type="SAM" id="MobiDB-lite"/>
    </source>
</evidence>
<dbReference type="PANTHER" id="PTHR47338:SF7">
    <property type="entry name" value="ZN(II)2CYS6 TRANSCRIPTION FACTOR (EUROFUNG)"/>
    <property type="match status" value="1"/>
</dbReference>
<evidence type="ECO:0000256" key="5">
    <source>
        <dbReference type="ARBA" id="ARBA00023242"/>
    </source>
</evidence>
<evidence type="ECO:0000256" key="2">
    <source>
        <dbReference type="ARBA" id="ARBA00022723"/>
    </source>
</evidence>
<evidence type="ECO:0000313" key="8">
    <source>
        <dbReference type="EMBL" id="KAJ9139348.1"/>
    </source>
</evidence>
<feature type="region of interest" description="Disordered" evidence="6">
    <location>
        <begin position="627"/>
        <end position="669"/>
    </location>
</feature>
<dbReference type="InterPro" id="IPR036864">
    <property type="entry name" value="Zn2-C6_fun-type_DNA-bd_sf"/>
</dbReference>
<dbReference type="PANTHER" id="PTHR47338">
    <property type="entry name" value="ZN(II)2CYS6 TRANSCRIPTION FACTOR (EUROFUNG)-RELATED"/>
    <property type="match status" value="1"/>
</dbReference>